<evidence type="ECO:0000313" key="6">
    <source>
        <dbReference type="Proteomes" id="UP000680815"/>
    </source>
</evidence>
<dbReference type="SUPFAM" id="SSF141868">
    <property type="entry name" value="EAL domain-like"/>
    <property type="match status" value="1"/>
</dbReference>
<dbReference type="Pfam" id="PF00990">
    <property type="entry name" value="GGDEF"/>
    <property type="match status" value="1"/>
</dbReference>
<dbReference type="EMBL" id="JAGIYZ010000039">
    <property type="protein sequence ID" value="MBP0466828.1"/>
    <property type="molecule type" value="Genomic_DNA"/>
</dbReference>
<dbReference type="InterPro" id="IPR000014">
    <property type="entry name" value="PAS"/>
</dbReference>
<evidence type="ECO:0000256" key="1">
    <source>
        <dbReference type="SAM" id="Phobius"/>
    </source>
</evidence>
<comment type="caution">
    <text evidence="5">The sequence shown here is derived from an EMBL/GenBank/DDBJ whole genome shotgun (WGS) entry which is preliminary data.</text>
</comment>
<feature type="domain" description="EAL" evidence="3">
    <location>
        <begin position="523"/>
        <end position="776"/>
    </location>
</feature>
<dbReference type="CDD" id="cd01949">
    <property type="entry name" value="GGDEF"/>
    <property type="match status" value="1"/>
</dbReference>
<feature type="transmembrane region" description="Helical" evidence="1">
    <location>
        <begin position="16"/>
        <end position="35"/>
    </location>
</feature>
<dbReference type="InterPro" id="IPR029787">
    <property type="entry name" value="Nucleotide_cyclase"/>
</dbReference>
<dbReference type="PANTHER" id="PTHR44757">
    <property type="entry name" value="DIGUANYLATE CYCLASE DGCP"/>
    <property type="match status" value="1"/>
</dbReference>
<dbReference type="Gene3D" id="3.30.70.270">
    <property type="match status" value="1"/>
</dbReference>
<dbReference type="Pfam" id="PF00563">
    <property type="entry name" value="EAL"/>
    <property type="match status" value="1"/>
</dbReference>
<dbReference type="RefSeq" id="WP_209354215.1">
    <property type="nucleotide sequence ID" value="NZ_JAGIYZ010000039.1"/>
</dbReference>
<dbReference type="InterPro" id="IPR043128">
    <property type="entry name" value="Rev_trsase/Diguanyl_cyclase"/>
</dbReference>
<dbReference type="PROSITE" id="PS50883">
    <property type="entry name" value="EAL"/>
    <property type="match status" value="1"/>
</dbReference>
<accession>A0ABS4B171</accession>
<dbReference type="PANTHER" id="PTHR44757:SF2">
    <property type="entry name" value="BIOFILM ARCHITECTURE MAINTENANCE PROTEIN MBAA"/>
    <property type="match status" value="1"/>
</dbReference>
<evidence type="ECO:0000259" key="2">
    <source>
        <dbReference type="PROSITE" id="PS50113"/>
    </source>
</evidence>
<evidence type="ECO:0000259" key="3">
    <source>
        <dbReference type="PROSITE" id="PS50883"/>
    </source>
</evidence>
<dbReference type="InterPro" id="IPR000700">
    <property type="entry name" value="PAS-assoc_C"/>
</dbReference>
<feature type="domain" description="PAC" evidence="2">
    <location>
        <begin position="301"/>
        <end position="353"/>
    </location>
</feature>
<dbReference type="Proteomes" id="UP000680815">
    <property type="component" value="Unassembled WGS sequence"/>
</dbReference>
<evidence type="ECO:0000313" key="5">
    <source>
        <dbReference type="EMBL" id="MBP0466828.1"/>
    </source>
</evidence>
<keyword evidence="1" id="KW-0472">Membrane</keyword>
<dbReference type="NCBIfam" id="TIGR00254">
    <property type="entry name" value="GGDEF"/>
    <property type="match status" value="1"/>
</dbReference>
<dbReference type="InterPro" id="IPR000160">
    <property type="entry name" value="GGDEF_dom"/>
</dbReference>
<dbReference type="SUPFAM" id="SSF55785">
    <property type="entry name" value="PYP-like sensor domain (PAS domain)"/>
    <property type="match status" value="1"/>
</dbReference>
<feature type="transmembrane region" description="Helical" evidence="1">
    <location>
        <begin position="188"/>
        <end position="210"/>
    </location>
</feature>
<dbReference type="InterPro" id="IPR035965">
    <property type="entry name" value="PAS-like_dom_sf"/>
</dbReference>
<keyword evidence="1" id="KW-0812">Transmembrane</keyword>
<organism evidence="5 6">
    <name type="scientific">Roseomonas nitratireducens</name>
    <dbReference type="NCBI Taxonomy" id="2820810"/>
    <lineage>
        <taxon>Bacteria</taxon>
        <taxon>Pseudomonadati</taxon>
        <taxon>Pseudomonadota</taxon>
        <taxon>Alphaproteobacteria</taxon>
        <taxon>Acetobacterales</taxon>
        <taxon>Roseomonadaceae</taxon>
        <taxon>Roseomonas</taxon>
    </lineage>
</organism>
<dbReference type="PROSITE" id="PS50113">
    <property type="entry name" value="PAC"/>
    <property type="match status" value="1"/>
</dbReference>
<evidence type="ECO:0000259" key="4">
    <source>
        <dbReference type="PROSITE" id="PS50887"/>
    </source>
</evidence>
<keyword evidence="6" id="KW-1185">Reference proteome</keyword>
<dbReference type="Pfam" id="PF08448">
    <property type="entry name" value="PAS_4"/>
    <property type="match status" value="1"/>
</dbReference>
<dbReference type="SUPFAM" id="SSF55073">
    <property type="entry name" value="Nucleotide cyclase"/>
    <property type="match status" value="1"/>
</dbReference>
<feature type="domain" description="GGDEF" evidence="4">
    <location>
        <begin position="381"/>
        <end position="514"/>
    </location>
</feature>
<sequence>MTIPGLAGKGGWSRSTIPLLAFLLAALVFVASLAVSGRQLANHVRLEATGHRIGFWEAGQALLEAARLRTDVHRHAAGVPGAAAAIPQRFEILWSRILALQGGDGERRSYPALDAVRASLPEFFSQLTALETDLPGVIARDNGALARAELVLADLVSRLNFANRALHQDRQIASEAATLGLSRLQTTFAASALGLIVSASLLCTVLFWLWRRAQATLLEAEEARARAGRSERLLRVVVDSLPLMVSAHDREGRFVLANANFAEFHRTTEQALLGRCVAEATGSPADEADLAAALAAGGEVPFREAEVVGPDGNARTLLTSTAPVQDTDGAVTAVARISLDITERKAAEEQIRYIAEHDSLTGLANRLLFTQRLNHAISAGGKVALHLIDIDDFKDVNDSLGHAAGDALLLTATSRMRGCLRPEDVLARLGGDEFAVVQPNVRGVEDAEAVAARIVRALSSPYAIEGSLVKAGASVGIALGGTAEADGPRLLQRADIALHAAKAAGRRQVRTFSAAMDAALGEQRRLEQDVQKALAEGAFHFAYQPKFRVSDLGFAGCEALLRWDHRLRGAVPPGVFIPAAERAGLSVPLARHTLHAALRQQAAWRAQDIDIAVAVNLSARHIVSGQAVELVRDALEAENGVPERLEIEVTEDVFIRDPGAAASTLEALRGLGVRLALDDFGTGYASLGYLQQLPFDVIKLDRSFVAGLGTSTRTERIVDAITRIAHGLGAKLVAEGVENPVQLARLREIGCDEGQGYLLGRPMAPEALSALARSHGLAAARGAAGEPLAAVFAAE</sequence>
<dbReference type="SMART" id="SM00267">
    <property type="entry name" value="GGDEF"/>
    <property type="match status" value="1"/>
</dbReference>
<dbReference type="Gene3D" id="3.30.450.20">
    <property type="entry name" value="PAS domain"/>
    <property type="match status" value="1"/>
</dbReference>
<dbReference type="Gene3D" id="3.20.20.450">
    <property type="entry name" value="EAL domain"/>
    <property type="match status" value="1"/>
</dbReference>
<dbReference type="NCBIfam" id="TIGR00229">
    <property type="entry name" value="sensory_box"/>
    <property type="match status" value="1"/>
</dbReference>
<dbReference type="InterPro" id="IPR001633">
    <property type="entry name" value="EAL_dom"/>
</dbReference>
<dbReference type="CDD" id="cd01948">
    <property type="entry name" value="EAL"/>
    <property type="match status" value="1"/>
</dbReference>
<dbReference type="InterPro" id="IPR013656">
    <property type="entry name" value="PAS_4"/>
</dbReference>
<gene>
    <name evidence="5" type="ORF">J5Y09_23065</name>
</gene>
<protein>
    <submittedName>
        <fullName evidence="5">EAL domain-containing protein</fullName>
    </submittedName>
</protein>
<dbReference type="SMART" id="SM00052">
    <property type="entry name" value="EAL"/>
    <property type="match status" value="1"/>
</dbReference>
<dbReference type="InterPro" id="IPR035919">
    <property type="entry name" value="EAL_sf"/>
</dbReference>
<proteinExistence type="predicted"/>
<dbReference type="PROSITE" id="PS50887">
    <property type="entry name" value="GGDEF"/>
    <property type="match status" value="1"/>
</dbReference>
<name>A0ABS4B171_9PROT</name>
<keyword evidence="1" id="KW-1133">Transmembrane helix</keyword>
<dbReference type="InterPro" id="IPR052155">
    <property type="entry name" value="Biofilm_reg_signaling"/>
</dbReference>
<reference evidence="5 6" key="1">
    <citation type="submission" date="2021-03" db="EMBL/GenBank/DDBJ databases">
        <authorList>
            <person name="So Y."/>
        </authorList>
    </citation>
    <scope>NUCLEOTIDE SEQUENCE [LARGE SCALE GENOMIC DNA]</scope>
    <source>
        <strain evidence="5 6">PWR1</strain>
    </source>
</reference>